<dbReference type="GO" id="GO:0003677">
    <property type="term" value="F:DNA binding"/>
    <property type="evidence" value="ECO:0007669"/>
    <property type="project" value="InterPro"/>
</dbReference>
<accession>K4IHB4</accession>
<dbReference type="KEGG" id="ptq:P700755_001577"/>
<evidence type="ECO:0000259" key="1">
    <source>
        <dbReference type="Pfam" id="PF01609"/>
    </source>
</evidence>
<proteinExistence type="predicted"/>
<dbReference type="Pfam" id="PF01609">
    <property type="entry name" value="DDE_Tnp_1"/>
    <property type="match status" value="1"/>
</dbReference>
<dbReference type="HOGENOM" id="CLU_081827_0_0_10"/>
<name>K4IHB4_PSYTT</name>
<dbReference type="GO" id="GO:0006313">
    <property type="term" value="P:DNA transposition"/>
    <property type="evidence" value="ECO:0007669"/>
    <property type="project" value="InterPro"/>
</dbReference>
<evidence type="ECO:0000313" key="3">
    <source>
        <dbReference type="Proteomes" id="UP000008514"/>
    </source>
</evidence>
<keyword evidence="3" id="KW-1185">Reference proteome</keyword>
<sequence length="329" mass="38035">MKINLLNLFKRLIFSILIVNFNEIILNTKSNNKDYKLVKLYDYVCKKFDEQLQFESMRFSNNNTPKLTDQEIVTIYLFVMEHQGIFKMNKIHQFASEYLLSWFPDLGSYQAFNRRINRLSNVMNTLVSMILTEFTPKECSTKFSVLDSMPIVTCSGKRSGKVAPEITDKGFCSTKSMYYYGMKLHALGFCNPTKLPHPEQIIFTAASVNDFALFKEAWSEKENRTFFGDKIYQSKSFFTDMYANFNSEMLTPVKAVKGMPDVLKKFDRAANDLYSRAVSKIRQPIEALFSWLIEKSDIQKASKVRSTKGLNLHVYGRLAAAFITLLFNS</sequence>
<gene>
    <name evidence="2" type="ordered locus">P700755_001577</name>
</gene>
<feature type="domain" description="Transposase IS4-like" evidence="1">
    <location>
        <begin position="143"/>
        <end position="295"/>
    </location>
</feature>
<dbReference type="InterPro" id="IPR002559">
    <property type="entry name" value="Transposase_11"/>
</dbReference>
<dbReference type="eggNOG" id="COG3039">
    <property type="taxonomic scope" value="Bacteria"/>
</dbReference>
<dbReference type="EMBL" id="CP003879">
    <property type="protein sequence ID" value="AFU68461.1"/>
    <property type="molecule type" value="Genomic_DNA"/>
</dbReference>
<dbReference type="GO" id="GO:0004803">
    <property type="term" value="F:transposase activity"/>
    <property type="evidence" value="ECO:0007669"/>
    <property type="project" value="InterPro"/>
</dbReference>
<reference evidence="2" key="2">
    <citation type="submission" date="2012-09" db="EMBL/GenBank/DDBJ databases">
        <title>The complete sequence of Psychroflexus torquis an extreme psychrophile from sea-ice that is stimulated by light.</title>
        <authorList>
            <person name="Feng S."/>
            <person name="Powell S.M."/>
            <person name="Bowman J.P."/>
        </authorList>
    </citation>
    <scope>NUCLEOTIDE SEQUENCE [LARGE SCALE GENOMIC DNA]</scope>
    <source>
        <strain evidence="2">ATCC 700755</strain>
    </source>
</reference>
<evidence type="ECO:0000313" key="2">
    <source>
        <dbReference type="EMBL" id="AFU68461.1"/>
    </source>
</evidence>
<dbReference type="AlphaFoldDB" id="K4IHB4"/>
<reference evidence="2" key="1">
    <citation type="submission" date="2006-03" db="EMBL/GenBank/DDBJ databases">
        <authorList>
            <person name="Bowman J."/>
            <person name="Ferriera S."/>
            <person name="Johnson J."/>
            <person name="Kravitz S."/>
            <person name="Halpern A."/>
            <person name="Remington K."/>
            <person name="Beeson K."/>
            <person name="Tran B."/>
            <person name="Rogers Y.-H."/>
            <person name="Friedman R."/>
            <person name="Venter J.C."/>
        </authorList>
    </citation>
    <scope>NUCLEOTIDE SEQUENCE [LARGE SCALE GENOMIC DNA]</scope>
    <source>
        <strain evidence="2">ATCC 700755</strain>
    </source>
</reference>
<organism evidence="2 3">
    <name type="scientific">Psychroflexus torquis (strain ATCC 700755 / CIP 106069 / ACAM 623)</name>
    <dbReference type="NCBI Taxonomy" id="313595"/>
    <lineage>
        <taxon>Bacteria</taxon>
        <taxon>Pseudomonadati</taxon>
        <taxon>Bacteroidota</taxon>
        <taxon>Flavobacteriia</taxon>
        <taxon>Flavobacteriales</taxon>
        <taxon>Flavobacteriaceae</taxon>
        <taxon>Psychroflexus</taxon>
    </lineage>
</organism>
<protein>
    <submittedName>
        <fullName evidence="2">Transposase, IS4 family</fullName>
    </submittedName>
</protein>
<dbReference type="OrthoDB" id="1024829at2"/>
<dbReference type="Proteomes" id="UP000008514">
    <property type="component" value="Chromosome"/>
</dbReference>